<organism evidence="2 3">
    <name type="scientific">Nonomuraea roseoviolacea subsp. carminata</name>
    <dbReference type="NCBI Taxonomy" id="160689"/>
    <lineage>
        <taxon>Bacteria</taxon>
        <taxon>Bacillati</taxon>
        <taxon>Actinomycetota</taxon>
        <taxon>Actinomycetes</taxon>
        <taxon>Streptosporangiales</taxon>
        <taxon>Streptosporangiaceae</taxon>
        <taxon>Nonomuraea</taxon>
    </lineage>
</organism>
<evidence type="ECO:0000313" key="3">
    <source>
        <dbReference type="Proteomes" id="UP001320766"/>
    </source>
</evidence>
<sequence length="90" mass="9767">MRTVLWFTLALAAFCLVTGLRADLVTIGAGAFGMSLWLTLLNGVYATIVQVKVPQRFHERVFALNTLIAWSTLPLGFGLVAPYGRPSSTP</sequence>
<keyword evidence="1" id="KW-0472">Membrane</keyword>
<keyword evidence="1" id="KW-1133">Transmembrane helix</keyword>
<evidence type="ECO:0000313" key="2">
    <source>
        <dbReference type="EMBL" id="MCP2345528.1"/>
    </source>
</evidence>
<dbReference type="RefSeq" id="WP_253767160.1">
    <property type="nucleotide sequence ID" value="NZ_BAAAVE010000019.1"/>
</dbReference>
<feature type="transmembrane region" description="Helical" evidence="1">
    <location>
        <begin position="32"/>
        <end position="49"/>
    </location>
</feature>
<keyword evidence="3" id="KW-1185">Reference proteome</keyword>
<feature type="transmembrane region" description="Helical" evidence="1">
    <location>
        <begin position="61"/>
        <end position="84"/>
    </location>
</feature>
<accession>A0ABT1JUV5</accession>
<dbReference type="Proteomes" id="UP001320766">
    <property type="component" value="Unassembled WGS sequence"/>
</dbReference>
<name>A0ABT1JUV5_9ACTN</name>
<dbReference type="EMBL" id="JAMZEC010000001">
    <property type="protein sequence ID" value="MCP2345528.1"/>
    <property type="molecule type" value="Genomic_DNA"/>
</dbReference>
<reference evidence="2 3" key="1">
    <citation type="submission" date="2022-06" db="EMBL/GenBank/DDBJ databases">
        <title>Sequencing the genomes of 1000 actinobacteria strains.</title>
        <authorList>
            <person name="Klenk H.-P."/>
        </authorList>
    </citation>
    <scope>NUCLEOTIDE SEQUENCE [LARGE SCALE GENOMIC DNA]</scope>
    <source>
        <strain evidence="2 3">DSM 44170</strain>
    </source>
</reference>
<dbReference type="SUPFAM" id="SSF81321">
    <property type="entry name" value="Family A G protein-coupled receptor-like"/>
    <property type="match status" value="1"/>
</dbReference>
<protein>
    <submittedName>
        <fullName evidence="2">Uncharacterized protein</fullName>
    </submittedName>
</protein>
<keyword evidence="1" id="KW-0812">Transmembrane</keyword>
<evidence type="ECO:0000256" key="1">
    <source>
        <dbReference type="SAM" id="Phobius"/>
    </source>
</evidence>
<gene>
    <name evidence="2" type="ORF">HD595_001650</name>
</gene>
<proteinExistence type="predicted"/>
<comment type="caution">
    <text evidence="2">The sequence shown here is derived from an EMBL/GenBank/DDBJ whole genome shotgun (WGS) entry which is preliminary data.</text>
</comment>